<dbReference type="AlphaFoldDB" id="A0A257LV66"/>
<comment type="subcellular location">
    <subcellularLocation>
        <location evidence="1">Cell inner membrane</location>
    </subcellularLocation>
</comment>
<evidence type="ECO:0000256" key="2">
    <source>
        <dbReference type="ARBA" id="ARBA00022475"/>
    </source>
</evidence>
<reference evidence="8" key="1">
    <citation type="submission" date="2017-07" db="EMBL/GenBank/DDBJ databases">
        <title>Novel pathways for hydrocarbon cycling and metabolic interdependencies in hydrothermal sediment communities.</title>
        <authorList>
            <person name="Dombrowski N."/>
            <person name="Seitz K."/>
            <person name="Teske A."/>
            <person name="Baker B."/>
        </authorList>
    </citation>
    <scope>NUCLEOTIDE SEQUENCE [LARGE SCALE GENOMIC DNA]</scope>
</reference>
<dbReference type="CDD" id="cd07984">
    <property type="entry name" value="LPLAT_LABLAT-like"/>
    <property type="match status" value="1"/>
</dbReference>
<dbReference type="Proteomes" id="UP000216312">
    <property type="component" value="Unassembled WGS sequence"/>
</dbReference>
<evidence type="ECO:0000256" key="5">
    <source>
        <dbReference type="ARBA" id="ARBA00023136"/>
    </source>
</evidence>
<dbReference type="PANTHER" id="PTHR30606:SF10">
    <property type="entry name" value="PHOSPHATIDYLINOSITOL MANNOSIDE ACYLTRANSFERASE"/>
    <property type="match status" value="1"/>
</dbReference>
<evidence type="ECO:0000256" key="1">
    <source>
        <dbReference type="ARBA" id="ARBA00004533"/>
    </source>
</evidence>
<keyword evidence="6" id="KW-0012">Acyltransferase</keyword>
<keyword evidence="3" id="KW-0997">Cell inner membrane</keyword>
<sequence length="264" mass="30049">MLTILKLRAIQLGTLVRRRHQVRDNLINITGNASGIWRNFVNFALTYADFLAIPRMRCEDFKKLAQPEGLQYLDEALSLGKGVIFISAHMANTELAACYITSYGYDTVTVAELRGTGARWYEVMNKFRSHTGMEVLPLEDTSTPKRIIERLRANKVVVLLGDRDITGSGVEVCFLGKRMNLPKGPARLALVTGSPIVTAFLVKDGPRYKAWIDPIIDYRPTGNRERDIKNITQMIAKRIEAVIRKYPHQWHVFQVKWDELTNCV</sequence>
<gene>
    <name evidence="7" type="ORF">CGW93_00595</name>
</gene>
<name>A0A257LV66_UNCW3</name>
<evidence type="ECO:0000256" key="3">
    <source>
        <dbReference type="ARBA" id="ARBA00022519"/>
    </source>
</evidence>
<keyword evidence="4" id="KW-0808">Transferase</keyword>
<organism evidence="7 8">
    <name type="scientific">candidate division WOR-3 bacterium 4484_18</name>
    <dbReference type="NCBI Taxonomy" id="2020626"/>
    <lineage>
        <taxon>Bacteria</taxon>
        <taxon>Bacteria division WOR-3</taxon>
    </lineage>
</organism>
<evidence type="ECO:0000313" key="8">
    <source>
        <dbReference type="Proteomes" id="UP000216312"/>
    </source>
</evidence>
<keyword evidence="2" id="KW-1003">Cell membrane</keyword>
<evidence type="ECO:0000256" key="6">
    <source>
        <dbReference type="ARBA" id="ARBA00023315"/>
    </source>
</evidence>
<protein>
    <recommendedName>
        <fullName evidence="9">Lipid A biosynthesis acyltransferase</fullName>
    </recommendedName>
</protein>
<accession>A0A257LV66</accession>
<dbReference type="PANTHER" id="PTHR30606">
    <property type="entry name" value="LIPID A BIOSYNTHESIS LAUROYL ACYLTRANSFERASE"/>
    <property type="match status" value="1"/>
</dbReference>
<dbReference type="GO" id="GO:0016746">
    <property type="term" value="F:acyltransferase activity"/>
    <property type="evidence" value="ECO:0007669"/>
    <property type="project" value="UniProtKB-KW"/>
</dbReference>
<dbReference type="EMBL" id="NMUJ01000003">
    <property type="protein sequence ID" value="OYV03563.1"/>
    <property type="molecule type" value="Genomic_DNA"/>
</dbReference>
<comment type="caution">
    <text evidence="7">The sequence shown here is derived from an EMBL/GenBank/DDBJ whole genome shotgun (WGS) entry which is preliminary data.</text>
</comment>
<dbReference type="InterPro" id="IPR004960">
    <property type="entry name" value="LipA_acyltrans"/>
</dbReference>
<evidence type="ECO:0000256" key="4">
    <source>
        <dbReference type="ARBA" id="ARBA00022679"/>
    </source>
</evidence>
<keyword evidence="5" id="KW-0472">Membrane</keyword>
<evidence type="ECO:0008006" key="9">
    <source>
        <dbReference type="Google" id="ProtNLM"/>
    </source>
</evidence>
<proteinExistence type="predicted"/>
<dbReference type="Pfam" id="PF03279">
    <property type="entry name" value="Lip_A_acyltrans"/>
    <property type="match status" value="1"/>
</dbReference>
<dbReference type="GO" id="GO:0009247">
    <property type="term" value="P:glycolipid biosynthetic process"/>
    <property type="evidence" value="ECO:0007669"/>
    <property type="project" value="UniProtKB-ARBA"/>
</dbReference>
<evidence type="ECO:0000313" key="7">
    <source>
        <dbReference type="EMBL" id="OYV03563.1"/>
    </source>
</evidence>
<dbReference type="GO" id="GO:0005886">
    <property type="term" value="C:plasma membrane"/>
    <property type="evidence" value="ECO:0007669"/>
    <property type="project" value="UniProtKB-SubCell"/>
</dbReference>